<dbReference type="OrthoDB" id="2537141at2759"/>
<evidence type="ECO:0000313" key="2">
    <source>
        <dbReference type="EMBL" id="CAG8265302.1"/>
    </source>
</evidence>
<gene>
    <name evidence="2" type="ORF">PSALAMII_LOCUS1096</name>
</gene>
<feature type="compositionally biased region" description="Low complexity" evidence="1">
    <location>
        <begin position="199"/>
        <end position="212"/>
    </location>
</feature>
<reference evidence="2" key="1">
    <citation type="submission" date="2021-07" db="EMBL/GenBank/DDBJ databases">
        <authorList>
            <person name="Branca A.L. A."/>
        </authorList>
    </citation>
    <scope>NUCLEOTIDE SEQUENCE</scope>
</reference>
<feature type="region of interest" description="Disordered" evidence="1">
    <location>
        <begin position="466"/>
        <end position="496"/>
    </location>
</feature>
<evidence type="ECO:0000313" key="3">
    <source>
        <dbReference type="Proteomes" id="UP001152646"/>
    </source>
</evidence>
<dbReference type="Proteomes" id="UP001152646">
    <property type="component" value="Unassembled WGS sequence"/>
</dbReference>
<dbReference type="EMBL" id="CAJVPA010000044">
    <property type="protein sequence ID" value="CAG8265302.1"/>
    <property type="molecule type" value="Genomic_DNA"/>
</dbReference>
<sequence length="570" mass="62665">MRRIVNLGIFSKGKASSNCSREDPQVSCTVPLPNSSHKRKSGSDLAFSEMNFFPKPRSQRRTSGHNPGPALAENTLFNHSGNQQALPNPSEIGIPFTCLPPIVMEREISSSPPPSLHLFKDLPRRRSPKEDVLEGIPINHPEIGSITPPPRGPACKLQQTPKVDILGKMGRRKRTSSPRTPNKSPTTPLEPPKKRGKTSKSSSSIPYSWSDSAQRSIDSDRALEEHLLTMMHVGLNSKEISSGTTLPYLPGKSWTLPELRTLLEERMGLWSNELSNTDKEEQGPPKIDLVQEVSDPAIQSLMSGSSERGRSGRFNVGGIRDKVFGKRSSQKATTEADCDVRGGLFQGNAVACTSQNTGHAVDTQDKYELLAQREYNVENVPAEDPDCENPFTSHDEEPPTSVFLNKAPLARTCDIDLHGLSRVEDDNLFYQTLDAAFDTIMAPGIPEKVASDLQEHLSEAMSPYGIGGPLDQAGVSRKSPTPSCHDTGPEFEDEHTVSFTSAIEHSKPEISEAGQSEPHPTTIDDGFHDSSNKMPWFIDKQSKSHPSSASDTDQRQTSVLSGFWRKNRLY</sequence>
<feature type="compositionally biased region" description="Polar residues" evidence="1">
    <location>
        <begin position="177"/>
        <end position="187"/>
    </location>
</feature>
<feature type="region of interest" description="Disordered" evidence="1">
    <location>
        <begin position="53"/>
        <end position="72"/>
    </location>
</feature>
<feature type="region of interest" description="Disordered" evidence="1">
    <location>
        <begin position="508"/>
        <end position="570"/>
    </location>
</feature>
<name>A0A9W4N5Z2_9EURO</name>
<feature type="compositionally biased region" description="Polar residues" evidence="1">
    <location>
        <begin position="544"/>
        <end position="560"/>
    </location>
</feature>
<feature type="region of interest" description="Disordered" evidence="1">
    <location>
        <begin position="132"/>
        <end position="215"/>
    </location>
</feature>
<protein>
    <submittedName>
        <fullName evidence="2">Uncharacterized protein</fullName>
    </submittedName>
</protein>
<accession>A0A9W4N5Z2</accession>
<evidence type="ECO:0000256" key="1">
    <source>
        <dbReference type="SAM" id="MobiDB-lite"/>
    </source>
</evidence>
<organism evidence="2 3">
    <name type="scientific">Penicillium salamii</name>
    <dbReference type="NCBI Taxonomy" id="1612424"/>
    <lineage>
        <taxon>Eukaryota</taxon>
        <taxon>Fungi</taxon>
        <taxon>Dikarya</taxon>
        <taxon>Ascomycota</taxon>
        <taxon>Pezizomycotina</taxon>
        <taxon>Eurotiomycetes</taxon>
        <taxon>Eurotiomycetidae</taxon>
        <taxon>Eurotiales</taxon>
        <taxon>Aspergillaceae</taxon>
        <taxon>Penicillium</taxon>
    </lineage>
</organism>
<proteinExistence type="predicted"/>
<dbReference type="AlphaFoldDB" id="A0A9W4N5Z2"/>
<comment type="caution">
    <text evidence="2">The sequence shown here is derived from an EMBL/GenBank/DDBJ whole genome shotgun (WGS) entry which is preliminary data.</text>
</comment>